<organism evidence="2 3">
    <name type="scientific">Brevundimonas staleyi</name>
    <dbReference type="NCBI Taxonomy" id="74326"/>
    <lineage>
        <taxon>Bacteria</taxon>
        <taxon>Pseudomonadati</taxon>
        <taxon>Pseudomonadota</taxon>
        <taxon>Alphaproteobacteria</taxon>
        <taxon>Caulobacterales</taxon>
        <taxon>Caulobacteraceae</taxon>
        <taxon>Brevundimonas</taxon>
    </lineage>
</organism>
<reference evidence="3" key="1">
    <citation type="journal article" date="2019" name="Int. J. Syst. Evol. Microbiol.">
        <title>The Global Catalogue of Microorganisms (GCM) 10K type strain sequencing project: providing services to taxonomists for standard genome sequencing and annotation.</title>
        <authorList>
            <consortium name="The Broad Institute Genomics Platform"/>
            <consortium name="The Broad Institute Genome Sequencing Center for Infectious Disease"/>
            <person name="Wu L."/>
            <person name="Ma J."/>
        </authorList>
    </citation>
    <scope>NUCLEOTIDE SEQUENCE [LARGE SCALE GENOMIC DNA]</scope>
    <source>
        <strain evidence="3">JCM 12125</strain>
    </source>
</reference>
<dbReference type="Proteomes" id="UP001596152">
    <property type="component" value="Unassembled WGS sequence"/>
</dbReference>
<evidence type="ECO:0000256" key="1">
    <source>
        <dbReference type="SAM" id="MobiDB-lite"/>
    </source>
</evidence>
<proteinExistence type="predicted"/>
<dbReference type="EMBL" id="JBHSLF010000014">
    <property type="protein sequence ID" value="MFC5343566.1"/>
    <property type="molecule type" value="Genomic_DNA"/>
</dbReference>
<dbReference type="RefSeq" id="WP_374035901.1">
    <property type="nucleotide sequence ID" value="NZ_CP169082.1"/>
</dbReference>
<evidence type="ECO:0000313" key="2">
    <source>
        <dbReference type="EMBL" id="MFC5343566.1"/>
    </source>
</evidence>
<evidence type="ECO:0000313" key="3">
    <source>
        <dbReference type="Proteomes" id="UP001596152"/>
    </source>
</evidence>
<keyword evidence="3" id="KW-1185">Reference proteome</keyword>
<gene>
    <name evidence="2" type="ORF">ACFPIE_06550</name>
</gene>
<sequence>MSDHRKACIIYVPATAGSVAKVRAEMEEGGFSVCEADAAEAAEGLLPQGELPQALVDCMDGTELCIFLLPAVPVDDGLIDACAAVAGGADIRMIGAYAGARDAFPEALDEQAESIVRVDGPNLAEAISGSPIWEKPDGQRAPDREISRVRCQ</sequence>
<feature type="compositionally biased region" description="Basic and acidic residues" evidence="1">
    <location>
        <begin position="134"/>
        <end position="148"/>
    </location>
</feature>
<name>A0ABW0FQC4_9CAUL</name>
<comment type="caution">
    <text evidence="2">The sequence shown here is derived from an EMBL/GenBank/DDBJ whole genome shotgun (WGS) entry which is preliminary data.</text>
</comment>
<accession>A0ABW0FQC4</accession>
<feature type="region of interest" description="Disordered" evidence="1">
    <location>
        <begin position="127"/>
        <end position="148"/>
    </location>
</feature>
<protein>
    <submittedName>
        <fullName evidence="2">Uncharacterized protein</fullName>
    </submittedName>
</protein>